<evidence type="ECO:0000256" key="1">
    <source>
        <dbReference type="ARBA" id="ARBA00011073"/>
    </source>
</evidence>
<gene>
    <name evidence="8" type="ORF">H9Q78_06960</name>
</gene>
<dbReference type="InterPro" id="IPR050131">
    <property type="entry name" value="Peptidase_S8_subtilisin-like"/>
</dbReference>
<feature type="active site" description="Charge relay system" evidence="5 6">
    <location>
        <position position="524"/>
    </location>
</feature>
<sequence>MEDGRKIDTRIVGLEGQELPEDESPLNDTAEACRERILSDDYEDFIYPLDQWNPIDELGSSFCVERASEYQGILHISKRYLPPLSVQFYDYATIPKLYGLTDTTSMEASGILRTKNQPVLNLTGRGVLVGLIDTGIDYQNQVFRNASGRTRILRIWDQTIQTGKLPAGIQYGSEYTEDDINEALASGDALSIVPSVDQEGHGTFLASIAAGSELREEEFTGAASAASIAMVKLKPAKAYLRQYYLVKESAEAYQETDLMMGVRYLLEISRELGMPLVILIGVGTNWGDHAGNAPLSQTLNNAAVQLGTAVAIAAGNESNRSHHYFGTIATRGGNDFVEIRVPQNENGITMELWAEAPEVYGIQILSPTGEGTARVVPRLNQNSVFQFTMERTVIYVDYQLIEKGSGSSVIRIRMADPTPGIWTLAVYNEQFSNGQFHIWLPMEEFVEEDTVFLRPNPDTTLTVPSGAQYPITFGAYNHRLNSLYIHSGRGYSRTGDVKPDLVAPGVDVYGAFPGGRFGTKSGTSIAAAHGAGAAALLLEWGIIQGNYPAMRTRDIKSLMIRGADRSANVSYPNRATGYGGLNLFRVFQTISL</sequence>
<dbReference type="AlphaFoldDB" id="A0A7G9G7Q9"/>
<evidence type="ECO:0000256" key="2">
    <source>
        <dbReference type="ARBA" id="ARBA00022670"/>
    </source>
</evidence>
<feature type="active site" description="Charge relay system" evidence="5 6">
    <location>
        <position position="133"/>
    </location>
</feature>
<dbReference type="InterPro" id="IPR017310">
    <property type="entry name" value="Pept_S8A_subtilisin_clostridia"/>
</dbReference>
<dbReference type="InterPro" id="IPR036852">
    <property type="entry name" value="Peptidase_S8/S53_dom_sf"/>
</dbReference>
<dbReference type="Proteomes" id="UP000515823">
    <property type="component" value="Chromosome"/>
</dbReference>
<feature type="domain" description="Peptidase S8/S53" evidence="7">
    <location>
        <begin position="456"/>
        <end position="579"/>
    </location>
</feature>
<keyword evidence="4 6" id="KW-0720">Serine protease</keyword>
<dbReference type="EMBL" id="CP060634">
    <property type="protein sequence ID" value="QNM06841.1"/>
    <property type="molecule type" value="Genomic_DNA"/>
</dbReference>
<feature type="active site" description="Charge relay system" evidence="5 6">
    <location>
        <position position="201"/>
    </location>
</feature>
<keyword evidence="2 6" id="KW-0645">Protease</keyword>
<dbReference type="InterPro" id="IPR000209">
    <property type="entry name" value="Peptidase_S8/S53_dom"/>
</dbReference>
<dbReference type="Gene3D" id="2.60.120.1290">
    <property type="match status" value="1"/>
</dbReference>
<evidence type="ECO:0000259" key="7">
    <source>
        <dbReference type="Pfam" id="PF00082"/>
    </source>
</evidence>
<dbReference type="PANTHER" id="PTHR43806:SF11">
    <property type="entry name" value="CEREVISIN-RELATED"/>
    <property type="match status" value="1"/>
</dbReference>
<dbReference type="PROSITE" id="PS00136">
    <property type="entry name" value="SUBTILASE_ASP"/>
    <property type="match status" value="1"/>
</dbReference>
<dbReference type="Gene3D" id="3.40.50.200">
    <property type="entry name" value="Peptidase S8/S53 domain"/>
    <property type="match status" value="1"/>
</dbReference>
<dbReference type="GO" id="GO:0004252">
    <property type="term" value="F:serine-type endopeptidase activity"/>
    <property type="evidence" value="ECO:0007669"/>
    <property type="project" value="UniProtKB-UniRule"/>
</dbReference>
<dbReference type="InterPro" id="IPR034045">
    <property type="entry name" value="Pep_S8_CspA-like"/>
</dbReference>
<dbReference type="RefSeq" id="WP_249304580.1">
    <property type="nucleotide sequence ID" value="NZ_CP060634.1"/>
</dbReference>
<dbReference type="CDD" id="cd07478">
    <property type="entry name" value="Peptidases_S8_CspA-like"/>
    <property type="match status" value="1"/>
</dbReference>
<dbReference type="PANTHER" id="PTHR43806">
    <property type="entry name" value="PEPTIDASE S8"/>
    <property type="match status" value="1"/>
</dbReference>
<reference evidence="8 9" key="1">
    <citation type="submission" date="2020-08" db="EMBL/GenBank/DDBJ databases">
        <authorList>
            <person name="Liu C."/>
            <person name="Sun Q."/>
        </authorList>
    </citation>
    <scope>NUCLEOTIDE SEQUENCE [LARGE SCALE GENOMIC DNA]</scope>
    <source>
        <strain evidence="8 9">NSJ-38</strain>
    </source>
</reference>
<keyword evidence="3 6" id="KW-0378">Hydrolase</keyword>
<name>A0A7G9G7Q9_9FIRM</name>
<organism evidence="8 9">
    <name type="scientific">Qiania dongpingensis</name>
    <dbReference type="NCBI Taxonomy" id="2763669"/>
    <lineage>
        <taxon>Bacteria</taxon>
        <taxon>Bacillati</taxon>
        <taxon>Bacillota</taxon>
        <taxon>Clostridia</taxon>
        <taxon>Lachnospirales</taxon>
        <taxon>Lachnospiraceae</taxon>
        <taxon>Qiania</taxon>
    </lineage>
</organism>
<dbReference type="InterPro" id="IPR023827">
    <property type="entry name" value="Peptidase_S8_Asp-AS"/>
</dbReference>
<dbReference type="PRINTS" id="PR00723">
    <property type="entry name" value="SUBTILISIN"/>
</dbReference>
<evidence type="ECO:0000256" key="6">
    <source>
        <dbReference type="PROSITE-ProRule" id="PRU01240"/>
    </source>
</evidence>
<dbReference type="Pfam" id="PF00082">
    <property type="entry name" value="Peptidase_S8"/>
    <property type="match status" value="2"/>
</dbReference>
<dbReference type="KEGG" id="qdo:H9Q78_06960"/>
<evidence type="ECO:0000313" key="9">
    <source>
        <dbReference type="Proteomes" id="UP000515823"/>
    </source>
</evidence>
<evidence type="ECO:0000256" key="5">
    <source>
        <dbReference type="PIRSR" id="PIRSR615500-1"/>
    </source>
</evidence>
<evidence type="ECO:0000256" key="4">
    <source>
        <dbReference type="ARBA" id="ARBA00022825"/>
    </source>
</evidence>
<dbReference type="SUPFAM" id="SSF52743">
    <property type="entry name" value="Subtilisin-like"/>
    <property type="match status" value="1"/>
</dbReference>
<dbReference type="PIRSF" id="PIRSF037894">
    <property type="entry name" value="Subtilisin_rel_CspABC"/>
    <property type="match status" value="1"/>
</dbReference>
<evidence type="ECO:0000256" key="3">
    <source>
        <dbReference type="ARBA" id="ARBA00022801"/>
    </source>
</evidence>
<dbReference type="PROSITE" id="PS51892">
    <property type="entry name" value="SUBTILASE"/>
    <property type="match status" value="1"/>
</dbReference>
<feature type="domain" description="Peptidase S8/S53" evidence="7">
    <location>
        <begin position="124"/>
        <end position="331"/>
    </location>
</feature>
<protein>
    <submittedName>
        <fullName evidence="8">S8 family peptidase</fullName>
    </submittedName>
</protein>
<evidence type="ECO:0000313" key="8">
    <source>
        <dbReference type="EMBL" id="QNM06841.1"/>
    </source>
</evidence>
<proteinExistence type="inferred from homology"/>
<dbReference type="GO" id="GO:0006508">
    <property type="term" value="P:proteolysis"/>
    <property type="evidence" value="ECO:0007669"/>
    <property type="project" value="UniProtKB-KW"/>
</dbReference>
<dbReference type="InterPro" id="IPR015500">
    <property type="entry name" value="Peptidase_S8_subtilisin-rel"/>
</dbReference>
<keyword evidence="9" id="KW-1185">Reference proteome</keyword>
<accession>A0A7G9G7Q9</accession>
<comment type="similarity">
    <text evidence="1 6">Belongs to the peptidase S8 family.</text>
</comment>